<evidence type="ECO:0000259" key="8">
    <source>
        <dbReference type="PROSITE" id="PS50850"/>
    </source>
</evidence>
<keyword evidence="3" id="KW-1003">Cell membrane</keyword>
<dbReference type="PROSITE" id="PS00216">
    <property type="entry name" value="SUGAR_TRANSPORT_1"/>
    <property type="match status" value="1"/>
</dbReference>
<keyword evidence="10" id="KW-1185">Reference proteome</keyword>
<feature type="transmembrane region" description="Helical" evidence="7">
    <location>
        <begin position="217"/>
        <end position="235"/>
    </location>
</feature>
<comment type="subcellular location">
    <subcellularLocation>
        <location evidence="1">Cell membrane</location>
        <topology evidence="1">Multi-pass membrane protein</topology>
    </subcellularLocation>
</comment>
<dbReference type="InterPro" id="IPR011701">
    <property type="entry name" value="MFS"/>
</dbReference>
<feature type="transmembrane region" description="Helical" evidence="7">
    <location>
        <begin position="38"/>
        <end position="59"/>
    </location>
</feature>
<name>A0ABW5PPC2_9BACI</name>
<dbReference type="RefSeq" id="WP_373681520.1">
    <property type="nucleotide sequence ID" value="NZ_JBHUMR010000008.1"/>
</dbReference>
<dbReference type="EMBL" id="JBHUMR010000008">
    <property type="protein sequence ID" value="MFD2616678.1"/>
    <property type="molecule type" value="Genomic_DNA"/>
</dbReference>
<dbReference type="InterPro" id="IPR005829">
    <property type="entry name" value="Sugar_transporter_CS"/>
</dbReference>
<feature type="transmembrane region" description="Helical" evidence="7">
    <location>
        <begin position="352"/>
        <end position="373"/>
    </location>
</feature>
<evidence type="ECO:0000256" key="2">
    <source>
        <dbReference type="ARBA" id="ARBA00022448"/>
    </source>
</evidence>
<dbReference type="InterPro" id="IPR020846">
    <property type="entry name" value="MFS_dom"/>
</dbReference>
<keyword evidence="6 7" id="KW-0472">Membrane</keyword>
<keyword evidence="5 7" id="KW-1133">Transmembrane helix</keyword>
<feature type="transmembrane region" description="Helical" evidence="7">
    <location>
        <begin position="163"/>
        <end position="183"/>
    </location>
</feature>
<evidence type="ECO:0000313" key="9">
    <source>
        <dbReference type="EMBL" id="MFD2616678.1"/>
    </source>
</evidence>
<comment type="caution">
    <text evidence="9">The sequence shown here is derived from an EMBL/GenBank/DDBJ whole genome shotgun (WGS) entry which is preliminary data.</text>
</comment>
<proteinExistence type="predicted"/>
<dbReference type="Pfam" id="PF07690">
    <property type="entry name" value="MFS_1"/>
    <property type="match status" value="2"/>
</dbReference>
<dbReference type="PANTHER" id="PTHR23517">
    <property type="entry name" value="RESISTANCE PROTEIN MDTM, PUTATIVE-RELATED-RELATED"/>
    <property type="match status" value="1"/>
</dbReference>
<protein>
    <submittedName>
        <fullName evidence="9">MDR family MFS transporter</fullName>
    </submittedName>
</protein>
<evidence type="ECO:0000256" key="5">
    <source>
        <dbReference type="ARBA" id="ARBA00022989"/>
    </source>
</evidence>
<dbReference type="SUPFAM" id="SSF103473">
    <property type="entry name" value="MFS general substrate transporter"/>
    <property type="match status" value="1"/>
</dbReference>
<feature type="transmembrane region" description="Helical" evidence="7">
    <location>
        <begin position="293"/>
        <end position="310"/>
    </location>
</feature>
<organism evidence="9 10">
    <name type="scientific">Terrilactibacillus laevilacticus</name>
    <dbReference type="NCBI Taxonomy" id="1380157"/>
    <lineage>
        <taxon>Bacteria</taxon>
        <taxon>Bacillati</taxon>
        <taxon>Bacillota</taxon>
        <taxon>Bacilli</taxon>
        <taxon>Bacillales</taxon>
        <taxon>Bacillaceae</taxon>
        <taxon>Terrilactibacillus</taxon>
    </lineage>
</organism>
<dbReference type="Proteomes" id="UP001597458">
    <property type="component" value="Unassembled WGS sequence"/>
</dbReference>
<dbReference type="Gene3D" id="1.20.1250.20">
    <property type="entry name" value="MFS general substrate transporter like domains"/>
    <property type="match status" value="1"/>
</dbReference>
<reference evidence="10" key="1">
    <citation type="journal article" date="2019" name="Int. J. Syst. Evol. Microbiol.">
        <title>The Global Catalogue of Microorganisms (GCM) 10K type strain sequencing project: providing services to taxonomists for standard genome sequencing and annotation.</title>
        <authorList>
            <consortium name="The Broad Institute Genomics Platform"/>
            <consortium name="The Broad Institute Genome Sequencing Center for Infectious Disease"/>
            <person name="Wu L."/>
            <person name="Ma J."/>
        </authorList>
    </citation>
    <scope>NUCLEOTIDE SEQUENCE [LARGE SCALE GENOMIC DNA]</scope>
    <source>
        <strain evidence="10">TISTR 2241</strain>
    </source>
</reference>
<dbReference type="InterPro" id="IPR036259">
    <property type="entry name" value="MFS_trans_sf"/>
</dbReference>
<feature type="transmembrane region" description="Helical" evidence="7">
    <location>
        <begin position="12"/>
        <end position="32"/>
    </location>
</feature>
<feature type="transmembrane region" description="Helical" evidence="7">
    <location>
        <begin position="95"/>
        <end position="116"/>
    </location>
</feature>
<evidence type="ECO:0000313" key="10">
    <source>
        <dbReference type="Proteomes" id="UP001597458"/>
    </source>
</evidence>
<accession>A0ABW5PPC2</accession>
<dbReference type="PROSITE" id="PS50850">
    <property type="entry name" value="MFS"/>
    <property type="match status" value="1"/>
</dbReference>
<dbReference type="PANTHER" id="PTHR23517:SF3">
    <property type="entry name" value="INTEGRAL MEMBRANE TRANSPORT PROTEIN"/>
    <property type="match status" value="1"/>
</dbReference>
<feature type="transmembrane region" description="Helical" evidence="7">
    <location>
        <begin position="379"/>
        <end position="399"/>
    </location>
</feature>
<keyword evidence="2" id="KW-0813">Transport</keyword>
<sequence>MALHPNIKIRIITTFISRFVGNMVFPFMAIYFATEFGVAKAGALIFLNVIVTMTTSLFGGYVSDRVGRKKMMVIAQGIQILAFGLMALANSPWLVSAILTFIMMLVQNISSGLMNPAAEAMLIDVSTPENRRFMYSINYWATNLSIAIGTIIGGFLFHTHRFALFATLTLTSCIIFIVITWMMSESHNGNQKTTSKHILDIVKEIGHNYRNVMSDRYFLIFCLGNLLALSLEFQTNNYIAIRLQNEFHANLFGLISVDGLKMLSWIRVENTVLVVLCTILVNQWMSKFKPLRVFYMGIIIYTLGYTVLGFSNLWFLLLIAILVATLGELMYVPVCQSIVADLTKENVRGSYMAIYGFVFQGAKIMSSVGVILGAFLPSIMMAFLFLCLGLFGLYAFFIATRPRSQKFITTKQAAR</sequence>
<evidence type="ECO:0000256" key="6">
    <source>
        <dbReference type="ARBA" id="ARBA00023136"/>
    </source>
</evidence>
<feature type="transmembrane region" description="Helical" evidence="7">
    <location>
        <begin position="137"/>
        <end position="157"/>
    </location>
</feature>
<evidence type="ECO:0000256" key="1">
    <source>
        <dbReference type="ARBA" id="ARBA00004651"/>
    </source>
</evidence>
<dbReference type="InterPro" id="IPR050171">
    <property type="entry name" value="MFS_Transporters"/>
</dbReference>
<feature type="transmembrane region" description="Helical" evidence="7">
    <location>
        <begin position="316"/>
        <end position="340"/>
    </location>
</feature>
<evidence type="ECO:0000256" key="7">
    <source>
        <dbReference type="SAM" id="Phobius"/>
    </source>
</evidence>
<feature type="domain" description="Major facilitator superfamily (MFS) profile" evidence="8">
    <location>
        <begin position="1"/>
        <end position="405"/>
    </location>
</feature>
<dbReference type="CDD" id="cd17329">
    <property type="entry name" value="MFS_MdtH_MDR_like"/>
    <property type="match status" value="1"/>
</dbReference>
<gene>
    <name evidence="9" type="ORF">ACFSTF_05065</name>
</gene>
<evidence type="ECO:0000256" key="4">
    <source>
        <dbReference type="ARBA" id="ARBA00022692"/>
    </source>
</evidence>
<keyword evidence="4 7" id="KW-0812">Transmembrane</keyword>
<evidence type="ECO:0000256" key="3">
    <source>
        <dbReference type="ARBA" id="ARBA00022475"/>
    </source>
</evidence>